<gene>
    <name evidence="6" type="ORF">AAHA92_09604</name>
</gene>
<keyword evidence="4" id="KW-1133">Transmembrane helix</keyword>
<dbReference type="GO" id="GO:0071555">
    <property type="term" value="P:cell wall organization"/>
    <property type="evidence" value="ECO:0007669"/>
    <property type="project" value="UniProtKB-KW"/>
</dbReference>
<evidence type="ECO:0000256" key="1">
    <source>
        <dbReference type="ARBA" id="ARBA00004613"/>
    </source>
</evidence>
<name>A0ABD1HW07_SALDI</name>
<evidence type="ECO:0000256" key="2">
    <source>
        <dbReference type="ARBA" id="ARBA00022525"/>
    </source>
</evidence>
<dbReference type="Gene3D" id="2.160.20.10">
    <property type="entry name" value="Single-stranded right-handed beta-helix, Pectin lyase-like"/>
    <property type="match status" value="1"/>
</dbReference>
<keyword evidence="6" id="KW-0326">Glycosidase</keyword>
<reference evidence="6 7" key="1">
    <citation type="submission" date="2024-06" db="EMBL/GenBank/DDBJ databases">
        <title>A chromosome level genome sequence of Diviner's sage (Salvia divinorum).</title>
        <authorList>
            <person name="Ford S.A."/>
            <person name="Ro D.-K."/>
            <person name="Ness R.W."/>
            <person name="Phillips M.A."/>
        </authorList>
    </citation>
    <scope>NUCLEOTIDE SEQUENCE [LARGE SCALE GENOMIC DNA]</scope>
    <source>
        <strain evidence="6">SAF-2024a</strain>
        <tissue evidence="6">Leaf</tissue>
    </source>
</reference>
<proteinExistence type="predicted"/>
<feature type="domain" description="Rhamnogalacturonase A/B/Epimerase-like pectate lyase" evidence="5">
    <location>
        <begin position="28"/>
        <end position="77"/>
    </location>
</feature>
<evidence type="ECO:0000259" key="5">
    <source>
        <dbReference type="Pfam" id="PF12708"/>
    </source>
</evidence>
<keyword evidence="2" id="KW-0964">Secreted</keyword>
<evidence type="ECO:0000313" key="7">
    <source>
        <dbReference type="Proteomes" id="UP001567538"/>
    </source>
</evidence>
<keyword evidence="3" id="KW-0961">Cell wall biogenesis/degradation</keyword>
<protein>
    <submittedName>
        <fullName evidence="6">Endo-polygalacturonase</fullName>
        <ecNumber evidence="6">3.2.1.15</ecNumber>
    </submittedName>
</protein>
<comment type="caution">
    <text evidence="6">The sequence shown here is derived from an EMBL/GenBank/DDBJ whole genome shotgun (WGS) entry which is preliminary data.</text>
</comment>
<dbReference type="PANTHER" id="PTHR31375">
    <property type="match status" value="1"/>
</dbReference>
<dbReference type="EMBL" id="JBEAFC010000004">
    <property type="protein sequence ID" value="KAL1559241.1"/>
    <property type="molecule type" value="Genomic_DNA"/>
</dbReference>
<keyword evidence="6" id="KW-0378">Hydrolase</keyword>
<dbReference type="AlphaFoldDB" id="A0ABD1HW07"/>
<dbReference type="InterPro" id="IPR011050">
    <property type="entry name" value="Pectin_lyase_fold/virulence"/>
</dbReference>
<dbReference type="InterPro" id="IPR024535">
    <property type="entry name" value="RHGA/B-epi-like_pectate_lyase"/>
</dbReference>
<accession>A0ABD1HW07</accession>
<comment type="subcellular location">
    <subcellularLocation>
        <location evidence="1">Secreted</location>
    </subcellularLocation>
</comment>
<feature type="transmembrane region" description="Helical" evidence="4">
    <location>
        <begin position="7"/>
        <end position="26"/>
    </location>
</feature>
<sequence>MISNKEIQIVIMIIIIFFFYSSYATLSYNVKSFGAKSNGKSDCTKAFLSAACTATKPAAIYVPLGRYLLRNAVFSGKLCKNTAITIRIDGTLVFPNNYSVIGNSGTWLKFEKASGVSIYGGTLDGQGAVLWACKN</sequence>
<dbReference type="GO" id="GO:0004650">
    <property type="term" value="F:polygalacturonase activity"/>
    <property type="evidence" value="ECO:0007669"/>
    <property type="project" value="UniProtKB-EC"/>
</dbReference>
<evidence type="ECO:0000256" key="4">
    <source>
        <dbReference type="SAM" id="Phobius"/>
    </source>
</evidence>
<organism evidence="6 7">
    <name type="scientific">Salvia divinorum</name>
    <name type="common">Maria pastora</name>
    <name type="synonym">Diviner's sage</name>
    <dbReference type="NCBI Taxonomy" id="28513"/>
    <lineage>
        <taxon>Eukaryota</taxon>
        <taxon>Viridiplantae</taxon>
        <taxon>Streptophyta</taxon>
        <taxon>Embryophyta</taxon>
        <taxon>Tracheophyta</taxon>
        <taxon>Spermatophyta</taxon>
        <taxon>Magnoliopsida</taxon>
        <taxon>eudicotyledons</taxon>
        <taxon>Gunneridae</taxon>
        <taxon>Pentapetalae</taxon>
        <taxon>asterids</taxon>
        <taxon>lamiids</taxon>
        <taxon>Lamiales</taxon>
        <taxon>Lamiaceae</taxon>
        <taxon>Nepetoideae</taxon>
        <taxon>Mentheae</taxon>
        <taxon>Salviinae</taxon>
        <taxon>Salvia</taxon>
        <taxon>Salvia subgen. Calosphace</taxon>
    </lineage>
</organism>
<dbReference type="EC" id="3.2.1.15" evidence="6"/>
<dbReference type="InterPro" id="IPR012334">
    <property type="entry name" value="Pectin_lyas_fold"/>
</dbReference>
<keyword evidence="7" id="KW-1185">Reference proteome</keyword>
<evidence type="ECO:0000256" key="3">
    <source>
        <dbReference type="ARBA" id="ARBA00023316"/>
    </source>
</evidence>
<evidence type="ECO:0000313" key="6">
    <source>
        <dbReference type="EMBL" id="KAL1559241.1"/>
    </source>
</evidence>
<dbReference type="GO" id="GO:0005576">
    <property type="term" value="C:extracellular region"/>
    <property type="evidence" value="ECO:0007669"/>
    <property type="project" value="UniProtKB-SubCell"/>
</dbReference>
<dbReference type="Proteomes" id="UP001567538">
    <property type="component" value="Unassembled WGS sequence"/>
</dbReference>
<dbReference type="SUPFAM" id="SSF51126">
    <property type="entry name" value="Pectin lyase-like"/>
    <property type="match status" value="1"/>
</dbReference>
<keyword evidence="4" id="KW-0812">Transmembrane</keyword>
<dbReference type="Pfam" id="PF12708">
    <property type="entry name" value="Pect-lyase_RHGA_epim"/>
    <property type="match status" value="1"/>
</dbReference>
<keyword evidence="4" id="KW-0472">Membrane</keyword>